<evidence type="ECO:0000313" key="3">
    <source>
        <dbReference type="EMBL" id="HIZ24091.1"/>
    </source>
</evidence>
<dbReference type="AlphaFoldDB" id="A0A9D2IUU6"/>
<organism evidence="3 4">
    <name type="scientific">Candidatus Gallimonas intestinigallinarum</name>
    <dbReference type="NCBI Taxonomy" id="2838604"/>
    <lineage>
        <taxon>Bacteria</taxon>
        <taxon>Bacillati</taxon>
        <taxon>Bacillota</taxon>
        <taxon>Clostridia</taxon>
        <taxon>Candidatus Gallimonas</taxon>
    </lineage>
</organism>
<name>A0A9D2IUU6_9FIRM</name>
<evidence type="ECO:0000313" key="4">
    <source>
        <dbReference type="Proteomes" id="UP000824044"/>
    </source>
</evidence>
<proteinExistence type="predicted"/>
<feature type="transmembrane region" description="Helical" evidence="1">
    <location>
        <begin position="188"/>
        <end position="213"/>
    </location>
</feature>
<accession>A0A9D2IUU6</accession>
<comment type="caution">
    <text evidence="3">The sequence shown here is derived from an EMBL/GenBank/DDBJ whole genome shotgun (WGS) entry which is preliminary data.</text>
</comment>
<sequence>MKTRTLTALCSAVVLLAFVLFLLFPARYLQCVRDGVSLWAVSVLPAALPFLFLTGLLAGTPLFARLARLLAPFFRLFGVSGTGGCCACLSMLSGYPAGARTVADAYARGAISQHEMLRAAALASTSGPAFLVGVAGAAMAKDATIGWAMLCAHFAGILLPVFLLARFAPRERRTGAIALPGTSNLPQTLSTSVLAVLTVGGAVALFYCFGCMLSDLLSPLPLSETAGGFLVGLLEMTSGCARLLAAPTALHVSLATFLVTFGGLCVLVQQWTFLAGTGVPLGKFLLVKLAQAIVAALLAYPLALGCGAS</sequence>
<evidence type="ECO:0000256" key="1">
    <source>
        <dbReference type="SAM" id="Phobius"/>
    </source>
</evidence>
<feature type="transmembrane region" description="Helical" evidence="1">
    <location>
        <begin position="117"/>
        <end position="140"/>
    </location>
</feature>
<feature type="transmembrane region" description="Helical" evidence="1">
    <location>
        <begin position="147"/>
        <end position="168"/>
    </location>
</feature>
<feature type="transmembrane region" description="Helical" evidence="1">
    <location>
        <begin position="251"/>
        <end position="273"/>
    </location>
</feature>
<keyword evidence="1" id="KW-1133">Transmembrane helix</keyword>
<dbReference type="EMBL" id="DXBS01000028">
    <property type="protein sequence ID" value="HIZ24091.1"/>
    <property type="molecule type" value="Genomic_DNA"/>
</dbReference>
<gene>
    <name evidence="3" type="ORF">H9812_01240</name>
</gene>
<evidence type="ECO:0000259" key="2">
    <source>
        <dbReference type="Pfam" id="PF07670"/>
    </source>
</evidence>
<feature type="transmembrane region" description="Helical" evidence="1">
    <location>
        <begin position="39"/>
        <end position="64"/>
    </location>
</feature>
<protein>
    <recommendedName>
        <fullName evidence="2">Nucleoside transporter/FeoB GTPase Gate domain-containing protein</fullName>
    </recommendedName>
</protein>
<dbReference type="Pfam" id="PF07670">
    <property type="entry name" value="Gate"/>
    <property type="match status" value="1"/>
</dbReference>
<feature type="transmembrane region" description="Helical" evidence="1">
    <location>
        <begin position="76"/>
        <end position="97"/>
    </location>
</feature>
<keyword evidence="1" id="KW-0812">Transmembrane</keyword>
<dbReference type="Proteomes" id="UP000824044">
    <property type="component" value="Unassembled WGS sequence"/>
</dbReference>
<keyword evidence="1" id="KW-0472">Membrane</keyword>
<dbReference type="InterPro" id="IPR011642">
    <property type="entry name" value="Gate_dom"/>
</dbReference>
<reference evidence="3" key="1">
    <citation type="journal article" date="2021" name="PeerJ">
        <title>Extensive microbial diversity within the chicken gut microbiome revealed by metagenomics and culture.</title>
        <authorList>
            <person name="Gilroy R."/>
            <person name="Ravi A."/>
            <person name="Getino M."/>
            <person name="Pursley I."/>
            <person name="Horton D.L."/>
            <person name="Alikhan N.F."/>
            <person name="Baker D."/>
            <person name="Gharbi K."/>
            <person name="Hall N."/>
            <person name="Watson M."/>
            <person name="Adriaenssens E.M."/>
            <person name="Foster-Nyarko E."/>
            <person name="Jarju S."/>
            <person name="Secka A."/>
            <person name="Antonio M."/>
            <person name="Oren A."/>
            <person name="Chaudhuri R.R."/>
            <person name="La Ragione R."/>
            <person name="Hildebrand F."/>
            <person name="Pallen M.J."/>
        </authorList>
    </citation>
    <scope>NUCLEOTIDE SEQUENCE</scope>
    <source>
        <strain evidence="3">CHK33-5263</strain>
    </source>
</reference>
<feature type="transmembrane region" description="Helical" evidence="1">
    <location>
        <begin position="285"/>
        <end position="303"/>
    </location>
</feature>
<reference evidence="3" key="2">
    <citation type="submission" date="2021-04" db="EMBL/GenBank/DDBJ databases">
        <authorList>
            <person name="Gilroy R."/>
        </authorList>
    </citation>
    <scope>NUCLEOTIDE SEQUENCE</scope>
    <source>
        <strain evidence="3">CHK33-5263</strain>
    </source>
</reference>
<feature type="transmembrane region" description="Helical" evidence="1">
    <location>
        <begin position="225"/>
        <end position="245"/>
    </location>
</feature>
<feature type="domain" description="Nucleoside transporter/FeoB GTPase Gate" evidence="2">
    <location>
        <begin position="41"/>
        <end position="132"/>
    </location>
</feature>